<evidence type="ECO:0000313" key="2">
    <source>
        <dbReference type="EMBL" id="SEW28059.1"/>
    </source>
</evidence>
<dbReference type="InterPro" id="IPR036291">
    <property type="entry name" value="NAD(P)-bd_dom_sf"/>
</dbReference>
<dbReference type="EMBL" id="FOJG01000001">
    <property type="protein sequence ID" value="SEW28059.1"/>
    <property type="molecule type" value="Genomic_DNA"/>
</dbReference>
<sequence length="125" mass="13964">METSNDKKLTVVLGASPNPERYSNMAVNRLKAKGHPVVAIGKRAATIGDTPVITDHPSLEKVDTVTMYLNPLAQKEYYDYILQLQPRRIIFNPGAENEELEQIAREHNIQPVEACTLVMLSTGQF</sequence>
<accession>A0A1I0QM36</accession>
<dbReference type="InterPro" id="IPR003781">
    <property type="entry name" value="CoA-bd"/>
</dbReference>
<name>A0A1I0QM36_9BACT</name>
<evidence type="ECO:0000259" key="1">
    <source>
        <dbReference type="Pfam" id="PF13380"/>
    </source>
</evidence>
<dbReference type="AlphaFoldDB" id="A0A1I0QM36"/>
<reference evidence="3" key="1">
    <citation type="submission" date="2016-10" db="EMBL/GenBank/DDBJ databases">
        <authorList>
            <person name="Varghese N."/>
            <person name="Submissions S."/>
        </authorList>
    </citation>
    <scope>NUCLEOTIDE SEQUENCE [LARGE SCALE GENOMIC DNA]</scope>
    <source>
        <strain evidence="3">DSM 3695</strain>
    </source>
</reference>
<gene>
    <name evidence="2" type="ORF">SAMN04488122_1553</name>
</gene>
<dbReference type="STRING" id="29529.SAMN04488122_1553"/>
<feature type="domain" description="CoA-binding" evidence="1">
    <location>
        <begin position="10"/>
        <end position="120"/>
    </location>
</feature>
<dbReference type="Pfam" id="PF13380">
    <property type="entry name" value="CoA_binding_2"/>
    <property type="match status" value="1"/>
</dbReference>
<dbReference type="Proteomes" id="UP000199310">
    <property type="component" value="Unassembled WGS sequence"/>
</dbReference>
<keyword evidence="3" id="KW-1185">Reference proteome</keyword>
<dbReference type="SUPFAM" id="SSF51735">
    <property type="entry name" value="NAD(P)-binding Rossmann-fold domains"/>
    <property type="match status" value="1"/>
</dbReference>
<protein>
    <recommendedName>
        <fullName evidence="1">CoA-binding domain-containing protein</fullName>
    </recommendedName>
</protein>
<dbReference type="RefSeq" id="WP_089892729.1">
    <property type="nucleotide sequence ID" value="NZ_FOJG01000001.1"/>
</dbReference>
<proteinExistence type="predicted"/>
<organism evidence="2 3">
    <name type="scientific">Chitinophaga arvensicola</name>
    <dbReference type="NCBI Taxonomy" id="29529"/>
    <lineage>
        <taxon>Bacteria</taxon>
        <taxon>Pseudomonadati</taxon>
        <taxon>Bacteroidota</taxon>
        <taxon>Chitinophagia</taxon>
        <taxon>Chitinophagales</taxon>
        <taxon>Chitinophagaceae</taxon>
        <taxon>Chitinophaga</taxon>
    </lineage>
</organism>
<dbReference type="Gene3D" id="3.40.50.720">
    <property type="entry name" value="NAD(P)-binding Rossmann-like Domain"/>
    <property type="match status" value="1"/>
</dbReference>
<dbReference type="OrthoDB" id="708726at2"/>
<evidence type="ECO:0000313" key="3">
    <source>
        <dbReference type="Proteomes" id="UP000199310"/>
    </source>
</evidence>